<dbReference type="Proteomes" id="UP000662466">
    <property type="component" value="Unassembled WGS sequence"/>
</dbReference>
<feature type="region of interest" description="Disordered" evidence="1">
    <location>
        <begin position="226"/>
        <end position="246"/>
    </location>
</feature>
<dbReference type="OrthoDB" id="4153189at2759"/>
<dbReference type="EMBL" id="JACBAF010001689">
    <property type="protein sequence ID" value="KAF7173967.1"/>
    <property type="molecule type" value="Genomic_DNA"/>
</dbReference>
<organism evidence="4 6">
    <name type="scientific">Aspergillus hiratsukae</name>
    <dbReference type="NCBI Taxonomy" id="1194566"/>
    <lineage>
        <taxon>Eukaryota</taxon>
        <taxon>Fungi</taxon>
        <taxon>Dikarya</taxon>
        <taxon>Ascomycota</taxon>
        <taxon>Pezizomycotina</taxon>
        <taxon>Eurotiomycetes</taxon>
        <taxon>Eurotiomycetidae</taxon>
        <taxon>Eurotiales</taxon>
        <taxon>Aspergillaceae</taxon>
        <taxon>Aspergillus</taxon>
        <taxon>Aspergillus subgen. Fumigati</taxon>
    </lineage>
</organism>
<proteinExistence type="predicted"/>
<dbReference type="Proteomes" id="UP000630445">
    <property type="component" value="Unassembled WGS sequence"/>
</dbReference>
<reference evidence="4" key="1">
    <citation type="submission" date="2020-06" db="EMBL/GenBank/DDBJ databases">
        <title>Draft genome sequences of strains closely related to Aspergillus parafelis and Aspergillus hiratsukae.</title>
        <authorList>
            <person name="Dos Santos R.A.C."/>
            <person name="Rivero-Menendez O."/>
            <person name="Steenwyk J.L."/>
            <person name="Mead M.E."/>
            <person name="Goldman G.H."/>
            <person name="Alastruey-Izquierdo A."/>
            <person name="Rokas A."/>
        </authorList>
    </citation>
    <scope>NUCLEOTIDE SEQUENCE</scope>
    <source>
        <strain evidence="3">CNM-CM5793</strain>
        <strain evidence="4">CNM-CM6106</strain>
    </source>
</reference>
<feature type="transmembrane region" description="Helical" evidence="2">
    <location>
        <begin position="249"/>
        <end position="269"/>
    </location>
</feature>
<evidence type="ECO:0000313" key="4">
    <source>
        <dbReference type="EMBL" id="KAF7173967.1"/>
    </source>
</evidence>
<dbReference type="EMBL" id="JACBAD010001650">
    <property type="protein sequence ID" value="KAF7137047.1"/>
    <property type="molecule type" value="Genomic_DNA"/>
</dbReference>
<feature type="compositionally biased region" description="Pro residues" evidence="1">
    <location>
        <begin position="230"/>
        <end position="241"/>
    </location>
</feature>
<evidence type="ECO:0000256" key="1">
    <source>
        <dbReference type="SAM" id="MobiDB-lite"/>
    </source>
</evidence>
<evidence type="ECO:0000256" key="2">
    <source>
        <dbReference type="SAM" id="Phobius"/>
    </source>
</evidence>
<evidence type="ECO:0000313" key="5">
    <source>
        <dbReference type="Proteomes" id="UP000630445"/>
    </source>
</evidence>
<dbReference type="AlphaFoldDB" id="A0A8H6V0Y3"/>
<gene>
    <name evidence="3" type="ORF">CNMCM5793_006898</name>
    <name evidence="4" type="ORF">CNMCM6106_008070</name>
</gene>
<name>A0A8H6V0Y3_9EURO</name>
<keyword evidence="2" id="KW-0472">Membrane</keyword>
<keyword evidence="5" id="KW-1185">Reference proteome</keyword>
<evidence type="ECO:0000313" key="3">
    <source>
        <dbReference type="EMBL" id="KAF7137047.1"/>
    </source>
</evidence>
<protein>
    <submittedName>
        <fullName evidence="4">Uncharacterized protein</fullName>
    </submittedName>
</protein>
<comment type="caution">
    <text evidence="4">The sequence shown here is derived from an EMBL/GenBank/DDBJ whole genome shotgun (WGS) entry which is preliminary data.</text>
</comment>
<keyword evidence="2" id="KW-0812">Transmembrane</keyword>
<sequence length="275" mass="29328">MHPHRPSFARPSVSREPIVDGDLNARAALITPAPRYDKPHPCIDFTAGLSRCEYSPDFFIDLTPQEKAWLASCLCSDGRYSYKFDAHVSSCLKVLHSPGPRRAHVSQWSDFCYDNHIPSPTTTQYRPARWSTPAPSTVANLAACSTMCSVLTSCANKSPGFMDMDSATQASCLCYTSTKWVPDVWDSAFASCATEAAAASCMSIASVPSEFEGLCHSVGSVTPVGNPSVTPTPTPTPPPTHAPNHAGEIAGGVLGGIAGIGVICGAIFFRKWMAK</sequence>
<keyword evidence="2" id="KW-1133">Transmembrane helix</keyword>
<accession>A0A8H6V0Y3</accession>
<evidence type="ECO:0000313" key="6">
    <source>
        <dbReference type="Proteomes" id="UP000662466"/>
    </source>
</evidence>